<dbReference type="GO" id="GO:0004806">
    <property type="term" value="F:triacylglycerol lipase activity"/>
    <property type="evidence" value="ECO:0007669"/>
    <property type="project" value="InterPro"/>
</dbReference>
<dbReference type="EMBL" id="LFJC01000003">
    <property type="protein sequence ID" value="PIT03106.1"/>
    <property type="molecule type" value="Genomic_DNA"/>
</dbReference>
<dbReference type="Gene3D" id="3.40.50.1820">
    <property type="entry name" value="alpha/beta hydrolase"/>
    <property type="match status" value="1"/>
</dbReference>
<dbReference type="GO" id="GO:0004252">
    <property type="term" value="F:serine-type endopeptidase activity"/>
    <property type="evidence" value="ECO:0007669"/>
    <property type="project" value="InterPro"/>
</dbReference>
<keyword evidence="1" id="KW-0378">Hydrolase</keyword>
<evidence type="ECO:0000313" key="4">
    <source>
        <dbReference type="EMBL" id="PIT03106.1"/>
    </source>
</evidence>
<dbReference type="InterPro" id="IPR022742">
    <property type="entry name" value="Hydrolase_4"/>
</dbReference>
<dbReference type="PIRSF" id="PIRSF029171">
    <property type="entry name" value="Esterase_LipA"/>
    <property type="match status" value="1"/>
</dbReference>
<evidence type="ECO:0000313" key="5">
    <source>
        <dbReference type="Proteomes" id="UP000228930"/>
    </source>
</evidence>
<dbReference type="GO" id="GO:0006508">
    <property type="term" value="P:proteolysis"/>
    <property type="evidence" value="ECO:0007669"/>
    <property type="project" value="InterPro"/>
</dbReference>
<organism evidence="4 5">
    <name type="scientific">Bradyrhizobium nitroreducens</name>
    <dbReference type="NCBI Taxonomy" id="709803"/>
    <lineage>
        <taxon>Bacteria</taxon>
        <taxon>Pseudomonadati</taxon>
        <taxon>Pseudomonadota</taxon>
        <taxon>Alphaproteobacteria</taxon>
        <taxon>Hyphomicrobiales</taxon>
        <taxon>Nitrobacteraceae</taxon>
        <taxon>Bradyrhizobium</taxon>
    </lineage>
</organism>
<evidence type="ECO:0000259" key="3">
    <source>
        <dbReference type="Pfam" id="PF12146"/>
    </source>
</evidence>
<dbReference type="InterPro" id="IPR002471">
    <property type="entry name" value="Pept_S9_AS"/>
</dbReference>
<dbReference type="Proteomes" id="UP000228930">
    <property type="component" value="Unassembled WGS sequence"/>
</dbReference>
<accession>A0A2M6UES6</accession>
<dbReference type="PANTHER" id="PTHR34853">
    <property type="match status" value="1"/>
</dbReference>
<feature type="chain" id="PRO_5014863253" description="Serine aminopeptidase S33 domain-containing protein" evidence="2">
    <location>
        <begin position="24"/>
        <end position="402"/>
    </location>
</feature>
<dbReference type="AlphaFoldDB" id="A0A2M6UES6"/>
<reference evidence="4 5" key="1">
    <citation type="submission" date="2015-06" db="EMBL/GenBank/DDBJ databases">
        <title>Comparative genome analysis of nirS-carrying Bradyrhizobium sp. strains.</title>
        <authorList>
            <person name="Ishii S."/>
            <person name="Jang J."/>
            <person name="Nishizawa T."/>
            <person name="Senoo K."/>
        </authorList>
    </citation>
    <scope>NUCLEOTIDE SEQUENCE [LARGE SCALE GENOMIC DNA]</scope>
    <source>
        <strain evidence="4 5">TSA1</strain>
    </source>
</reference>
<dbReference type="PANTHER" id="PTHR34853:SF1">
    <property type="entry name" value="LIPASE 5"/>
    <property type="match status" value="1"/>
</dbReference>
<dbReference type="InterPro" id="IPR029058">
    <property type="entry name" value="AB_hydrolase_fold"/>
</dbReference>
<keyword evidence="2" id="KW-0732">Signal</keyword>
<evidence type="ECO:0000256" key="1">
    <source>
        <dbReference type="ARBA" id="ARBA00022801"/>
    </source>
</evidence>
<protein>
    <recommendedName>
        <fullName evidence="3">Serine aminopeptidase S33 domain-containing protein</fullName>
    </recommendedName>
</protein>
<dbReference type="Pfam" id="PF12146">
    <property type="entry name" value="Hydrolase_4"/>
    <property type="match status" value="1"/>
</dbReference>
<name>A0A2M6UES6_9BRAD</name>
<gene>
    <name evidence="4" type="ORF">TSA1_21865</name>
</gene>
<feature type="signal peptide" evidence="2">
    <location>
        <begin position="1"/>
        <end position="23"/>
    </location>
</feature>
<dbReference type="PROSITE" id="PS00708">
    <property type="entry name" value="PRO_ENDOPEP_SER"/>
    <property type="match status" value="1"/>
</dbReference>
<comment type="caution">
    <text evidence="4">The sequence shown here is derived from an EMBL/GenBank/DDBJ whole genome shotgun (WGS) entry which is preliminary data.</text>
</comment>
<evidence type="ECO:0000256" key="2">
    <source>
        <dbReference type="SAM" id="SignalP"/>
    </source>
</evidence>
<dbReference type="GO" id="GO:0016042">
    <property type="term" value="P:lipid catabolic process"/>
    <property type="evidence" value="ECO:0007669"/>
    <property type="project" value="InterPro"/>
</dbReference>
<dbReference type="InterPro" id="IPR005152">
    <property type="entry name" value="Lipase_secreted"/>
</dbReference>
<dbReference type="SUPFAM" id="SSF53474">
    <property type="entry name" value="alpha/beta-Hydrolases"/>
    <property type="match status" value="1"/>
</dbReference>
<proteinExistence type="predicted"/>
<keyword evidence="5" id="KW-1185">Reference proteome</keyword>
<sequence>MTSAWRFSLLLLVQLLAGGSAHGQEGQIVKLSASIEYQRIARWDADQLNKILQVDTPAFAGITTAYSPARNAVQLYRVTYSSVVPERGNKPTTASGLLAIPEDSGTSFPMVSYQHGTVYGKQEVPSFPQQSPETQLMIAQFAGQGYVVIGADYFGLGTSSEPEGYMVKASHQQATSDMLTASRAVLDHLKLTTTKLFLAGWSQGGFVTMAMLEKLEQSGVKVDAVATASAPVDAFVALNGFLNFPRKNDASWVNSLFILTAFSFENYYGVPGLARSLIADAYYDVSRKAYMREPFNPADVPTDLHKLIRADYFDPQFFAASAYGRLVAQTQAYRWIVKSPVRNYYGESDEAISVGLGQLAMTYQRAIGSGNQAVEAVSTGSTSHRGTFATAVPKWKTWFDGL</sequence>
<dbReference type="Gene3D" id="1.10.260.160">
    <property type="match status" value="1"/>
</dbReference>
<feature type="domain" description="Serine aminopeptidase S33" evidence="3">
    <location>
        <begin position="135"/>
        <end position="230"/>
    </location>
</feature>